<feature type="domain" description="DUF6594" evidence="2">
    <location>
        <begin position="13"/>
        <end position="288"/>
    </location>
</feature>
<dbReference type="PANTHER" id="PTHR34502">
    <property type="entry name" value="DUF6594 DOMAIN-CONTAINING PROTEIN-RELATED"/>
    <property type="match status" value="1"/>
</dbReference>
<reference evidence="3" key="1">
    <citation type="journal article" date="2020" name="Stud. Mycol.">
        <title>101 Dothideomycetes genomes: a test case for predicting lifestyles and emergence of pathogens.</title>
        <authorList>
            <person name="Haridas S."/>
            <person name="Albert R."/>
            <person name="Binder M."/>
            <person name="Bloem J."/>
            <person name="Labutti K."/>
            <person name="Salamov A."/>
            <person name="Andreopoulos B."/>
            <person name="Baker S."/>
            <person name="Barry K."/>
            <person name="Bills G."/>
            <person name="Bluhm B."/>
            <person name="Cannon C."/>
            <person name="Castanera R."/>
            <person name="Culley D."/>
            <person name="Daum C."/>
            <person name="Ezra D."/>
            <person name="Gonzalez J."/>
            <person name="Henrissat B."/>
            <person name="Kuo A."/>
            <person name="Liang C."/>
            <person name="Lipzen A."/>
            <person name="Lutzoni F."/>
            <person name="Magnuson J."/>
            <person name="Mondo S."/>
            <person name="Nolan M."/>
            <person name="Ohm R."/>
            <person name="Pangilinan J."/>
            <person name="Park H.-J."/>
            <person name="Ramirez L."/>
            <person name="Alfaro M."/>
            <person name="Sun H."/>
            <person name="Tritt A."/>
            <person name="Yoshinaga Y."/>
            <person name="Zwiers L.-H."/>
            <person name="Turgeon B."/>
            <person name="Goodwin S."/>
            <person name="Spatafora J."/>
            <person name="Crous P."/>
            <person name="Grigoriev I."/>
        </authorList>
    </citation>
    <scope>NUCLEOTIDE SEQUENCE</scope>
    <source>
        <strain evidence="3">CBS 122681</strain>
    </source>
</reference>
<feature type="transmembrane region" description="Helical" evidence="1">
    <location>
        <begin position="224"/>
        <end position="244"/>
    </location>
</feature>
<organism evidence="3 4">
    <name type="scientific">Lophiostoma macrostomum CBS 122681</name>
    <dbReference type="NCBI Taxonomy" id="1314788"/>
    <lineage>
        <taxon>Eukaryota</taxon>
        <taxon>Fungi</taxon>
        <taxon>Dikarya</taxon>
        <taxon>Ascomycota</taxon>
        <taxon>Pezizomycotina</taxon>
        <taxon>Dothideomycetes</taxon>
        <taxon>Pleosporomycetidae</taxon>
        <taxon>Pleosporales</taxon>
        <taxon>Lophiostomataceae</taxon>
        <taxon>Lophiostoma</taxon>
    </lineage>
</organism>
<evidence type="ECO:0000259" key="2">
    <source>
        <dbReference type="Pfam" id="PF20237"/>
    </source>
</evidence>
<evidence type="ECO:0000313" key="4">
    <source>
        <dbReference type="Proteomes" id="UP000799324"/>
    </source>
</evidence>
<keyword evidence="1" id="KW-1133">Transmembrane helix</keyword>
<keyword evidence="1" id="KW-0472">Membrane</keyword>
<dbReference type="AlphaFoldDB" id="A0A6A6T821"/>
<evidence type="ECO:0000313" key="3">
    <source>
        <dbReference type="EMBL" id="KAF2655457.1"/>
    </source>
</evidence>
<gene>
    <name evidence="3" type="ORF">K491DRAFT_598815</name>
</gene>
<accession>A0A6A6T821</accession>
<dbReference type="EMBL" id="MU004349">
    <property type="protein sequence ID" value="KAF2655457.1"/>
    <property type="molecule type" value="Genomic_DNA"/>
</dbReference>
<dbReference type="Pfam" id="PF20237">
    <property type="entry name" value="DUF6594"/>
    <property type="match status" value="1"/>
</dbReference>
<proteinExistence type="predicted"/>
<feature type="transmembrane region" description="Helical" evidence="1">
    <location>
        <begin position="251"/>
        <end position="269"/>
    </location>
</feature>
<keyword evidence="1" id="KW-0812">Transmembrane</keyword>
<dbReference type="OrthoDB" id="5342093at2759"/>
<keyword evidence="4" id="KW-1185">Reference proteome</keyword>
<dbReference type="Proteomes" id="UP000799324">
    <property type="component" value="Unassembled WGS sequence"/>
</dbReference>
<protein>
    <recommendedName>
        <fullName evidence="2">DUF6594 domain-containing protein</fullName>
    </recommendedName>
</protein>
<dbReference type="InterPro" id="IPR046529">
    <property type="entry name" value="DUF6594"/>
</dbReference>
<dbReference type="PANTHER" id="PTHR34502:SF5">
    <property type="entry name" value="DUF6594 DOMAIN-CONTAINING PROTEIN"/>
    <property type="match status" value="1"/>
</dbReference>
<evidence type="ECO:0000256" key="1">
    <source>
        <dbReference type="SAM" id="Phobius"/>
    </source>
</evidence>
<sequence>MDTNVLNKRVVGYPKLAAHISLQPETAIFRAFSELNAKNLLYLQAEIAFLEQELRRCELQDSKDTCPTRNKSKYAVSWYWLTESKYDGDTKQLDLVLRIRGLLREYNEALIQQSTILNLPEPEKWDLTSIQNFLASPQMLRNGGVAFLGDDHATWGSALHRDSYEQDLLILKPRPKADPFSYFLSRSVLNILSFCCGKWHSEPSRHAKRTFSIKDTTVLKTTRWISSILASFIPLVSIVLLYRVQSMTTRFVIIGVFNALATVCVSTLTDANRSDVFAITSAFSAVQVVFVGTANNCTYC</sequence>
<name>A0A6A6T821_9PLEO</name>